<reference evidence="1" key="1">
    <citation type="submission" date="2023-04" db="EMBL/GenBank/DDBJ databases">
        <title>A chromosome-level genome assembly of the parasitoid wasp Eretmocerus hayati.</title>
        <authorList>
            <person name="Zhong Y."/>
            <person name="Liu S."/>
            <person name="Liu Y."/>
        </authorList>
    </citation>
    <scope>NUCLEOTIDE SEQUENCE</scope>
    <source>
        <strain evidence="1">ZJU_SS_LIU_2023</strain>
    </source>
</reference>
<sequence length="633" mass="73636">MSLFEKFENELTLLTLNLYSNSLVPRAVVQFFIDTLLKFSRETFMGCVLQQCESNLSCDKNTIAGVTKVADDFVYIMKKFDTEYKRFDMYTQKGLLNLPQEYSLEKPGKRATVQFSSLKWTLKTLLEIPGSFELLMAYTNELEEETDIIYNFIQGQFWRDLKRDFAGRIVIPLCISHDDFQCLNAFGSNAFKNVLEHVYFCPCLYTGDNKGMNEDLGFVSHFHFGRSCRICRATVEEMKTMTYEIESLLRTRENYESDCRAKNPSETGVIEQCCFNEWDNYHAIDNAVLDLMHDEFEGTASSLLTNVCHDFIYKDELFDLDYLNSRIELYNKNTSPISNKIPTIKKNHISGKNTLKMSSAEMMNFTKSFGLIVGEKIRDIEDESETWHIYITYREIIDILLSPRLVEGHFSKLEILIPEFLSSYIKRYGHLKYKFHLMVHIIRILRKFGPMIHYWAMRMESKQRELKAAATCSSNTKNLLKTISLKSQLKLAYFKAIGSLQLPEIEVDAEDVIDTRSRKLFFPNVPMNVDIISTSQLTLRGTEFTTGMMCVLEMGDDDMLNFGLIREIFVVQQEVFINFQPHTNIYFDKTVYSYYVEARQAHIIKNVKDLPDIHPCSVTNIDDSVYVMPKYIL</sequence>
<accession>A0ACC2N7S7</accession>
<comment type="caution">
    <text evidence="1">The sequence shown here is derived from an EMBL/GenBank/DDBJ whole genome shotgun (WGS) entry which is preliminary data.</text>
</comment>
<name>A0ACC2N7S7_9HYME</name>
<dbReference type="EMBL" id="CM056744">
    <property type="protein sequence ID" value="KAJ8666768.1"/>
    <property type="molecule type" value="Genomic_DNA"/>
</dbReference>
<evidence type="ECO:0000313" key="2">
    <source>
        <dbReference type="Proteomes" id="UP001239111"/>
    </source>
</evidence>
<evidence type="ECO:0000313" key="1">
    <source>
        <dbReference type="EMBL" id="KAJ8666768.1"/>
    </source>
</evidence>
<gene>
    <name evidence="1" type="ORF">QAD02_008430</name>
</gene>
<dbReference type="Proteomes" id="UP001239111">
    <property type="component" value="Chromosome 4"/>
</dbReference>
<keyword evidence="2" id="KW-1185">Reference proteome</keyword>
<protein>
    <submittedName>
        <fullName evidence="1">Uncharacterized protein</fullName>
    </submittedName>
</protein>
<proteinExistence type="predicted"/>
<organism evidence="1 2">
    <name type="scientific">Eretmocerus hayati</name>
    <dbReference type="NCBI Taxonomy" id="131215"/>
    <lineage>
        <taxon>Eukaryota</taxon>
        <taxon>Metazoa</taxon>
        <taxon>Ecdysozoa</taxon>
        <taxon>Arthropoda</taxon>
        <taxon>Hexapoda</taxon>
        <taxon>Insecta</taxon>
        <taxon>Pterygota</taxon>
        <taxon>Neoptera</taxon>
        <taxon>Endopterygota</taxon>
        <taxon>Hymenoptera</taxon>
        <taxon>Apocrita</taxon>
        <taxon>Proctotrupomorpha</taxon>
        <taxon>Chalcidoidea</taxon>
        <taxon>Aphelinidae</taxon>
        <taxon>Aphelininae</taxon>
        <taxon>Eretmocerus</taxon>
    </lineage>
</organism>